<proteinExistence type="predicted"/>
<comment type="caution">
    <text evidence="1">The sequence shown here is derived from an EMBL/GenBank/DDBJ whole genome shotgun (WGS) entry which is preliminary data.</text>
</comment>
<evidence type="ECO:0000313" key="1">
    <source>
        <dbReference type="EMBL" id="KZS47189.1"/>
    </source>
</evidence>
<sequence>MNINNEDIAKQHILDLRQEVERCQLATKWSLTRKTTDHATVAARKADGKWKSLLETIIMMGRRML</sequence>
<dbReference type="Proteomes" id="UP000076796">
    <property type="component" value="Unassembled WGS sequence"/>
</dbReference>
<keyword evidence="2" id="KW-1185">Reference proteome</keyword>
<dbReference type="RefSeq" id="WP_006208479.1">
    <property type="nucleotide sequence ID" value="NZ_CBCSBX010000005.1"/>
</dbReference>
<dbReference type="AlphaFoldDB" id="A0A163KFJ7"/>
<dbReference type="EMBL" id="LWMH01000001">
    <property type="protein sequence ID" value="KZS47189.1"/>
    <property type="molecule type" value="Genomic_DNA"/>
</dbReference>
<dbReference type="GeneID" id="97557416"/>
<protein>
    <submittedName>
        <fullName evidence="1">Uncharacterized protein</fullName>
    </submittedName>
</protein>
<accession>A0A163KFJ7</accession>
<reference evidence="1" key="1">
    <citation type="journal article" date="2016" name="Genome Announc.">
        <title>Draft genomes of two strains of Paenibacillus glucanolyticus with capability to degrade lignocellulose.</title>
        <authorList>
            <person name="Mathews S.L."/>
            <person name="Pawlak J."/>
            <person name="Grunden A.M."/>
        </authorList>
    </citation>
    <scope>NUCLEOTIDE SEQUENCE [LARGE SCALE GENOMIC DNA]</scope>
    <source>
        <strain evidence="1">SLM1</strain>
    </source>
</reference>
<gene>
    <name evidence="1" type="ORF">AWU65_15270</name>
</gene>
<evidence type="ECO:0000313" key="2">
    <source>
        <dbReference type="Proteomes" id="UP000076796"/>
    </source>
</evidence>
<organism evidence="1 2">
    <name type="scientific">Paenibacillus glucanolyticus</name>
    <dbReference type="NCBI Taxonomy" id="59843"/>
    <lineage>
        <taxon>Bacteria</taxon>
        <taxon>Bacillati</taxon>
        <taxon>Bacillota</taxon>
        <taxon>Bacilli</taxon>
        <taxon>Bacillales</taxon>
        <taxon>Paenibacillaceae</taxon>
        <taxon>Paenibacillus</taxon>
    </lineage>
</organism>
<dbReference type="KEGG" id="pglu:A3958_14680"/>
<dbReference type="OrthoDB" id="2663696at2"/>
<dbReference type="STRING" id="59843.A3958_14680"/>
<name>A0A163KFJ7_9BACL</name>